<organism evidence="2 3">
    <name type="scientific">Equus asinus</name>
    <name type="common">Donkey</name>
    <name type="synonym">Equus africanus asinus</name>
    <dbReference type="NCBI Taxonomy" id="9793"/>
    <lineage>
        <taxon>Eukaryota</taxon>
        <taxon>Metazoa</taxon>
        <taxon>Chordata</taxon>
        <taxon>Craniata</taxon>
        <taxon>Vertebrata</taxon>
        <taxon>Euteleostomi</taxon>
        <taxon>Mammalia</taxon>
        <taxon>Eutheria</taxon>
        <taxon>Laurasiatheria</taxon>
        <taxon>Perissodactyla</taxon>
        <taxon>Equidae</taxon>
        <taxon>Equus</taxon>
    </lineage>
</organism>
<evidence type="ECO:0000313" key="2">
    <source>
        <dbReference type="Ensembl" id="ENSEASP00005048785.1"/>
    </source>
</evidence>
<feature type="region of interest" description="Disordered" evidence="1">
    <location>
        <begin position="1"/>
        <end position="46"/>
    </location>
</feature>
<reference evidence="2 3" key="1">
    <citation type="journal article" date="2020" name="Nat. Commun.">
        <title>Donkey genomes provide new insights into domestication and selection for coat color.</title>
        <authorList>
            <person name="Wang"/>
            <person name="C."/>
            <person name="Li"/>
            <person name="H."/>
            <person name="Guo"/>
            <person name="Y."/>
            <person name="Huang"/>
            <person name="J."/>
            <person name="Sun"/>
            <person name="Y."/>
            <person name="Min"/>
            <person name="J."/>
            <person name="Wang"/>
            <person name="J."/>
            <person name="Fang"/>
            <person name="X."/>
            <person name="Zhao"/>
            <person name="Z."/>
            <person name="Wang"/>
            <person name="S."/>
            <person name="Zhang"/>
            <person name="Y."/>
            <person name="Liu"/>
            <person name="Q."/>
            <person name="Jiang"/>
            <person name="Q."/>
            <person name="Wang"/>
            <person name="X."/>
            <person name="Guo"/>
            <person name="Y."/>
            <person name="Yang"/>
            <person name="C."/>
            <person name="Wang"/>
            <person name="Y."/>
            <person name="Tian"/>
            <person name="F."/>
            <person name="Zhuang"/>
            <person name="G."/>
            <person name="Fan"/>
            <person name="Y."/>
            <person name="Gao"/>
            <person name="Q."/>
            <person name="Li"/>
            <person name="Y."/>
            <person name="Ju"/>
            <person name="Z."/>
            <person name="Li"/>
            <person name="J."/>
            <person name="Li"/>
            <person name="R."/>
            <person name="Hou"/>
            <person name="M."/>
            <person name="Yang"/>
            <person name="G."/>
            <person name="Liu"/>
            <person name="G."/>
            <person name="Liu"/>
            <person name="W."/>
            <person name="Guo"/>
            <person name="J."/>
            <person name="Pan"/>
            <person name="S."/>
            <person name="Fan"/>
            <person name="G."/>
            <person name="Zhang"/>
            <person name="W."/>
            <person name="Zhang"/>
            <person name="R."/>
            <person name="Yu"/>
            <person name="J."/>
            <person name="Zhang"/>
            <person name="X."/>
            <person name="Yin"/>
            <person name="Q."/>
            <person name="Ji"/>
            <person name="C."/>
            <person name="Jin"/>
            <person name="Y."/>
            <person name="Yue"/>
            <person name="G."/>
            <person name="Liu"/>
            <person name="M."/>
            <person name="Xu"/>
            <person name="J."/>
            <person name="Liu"/>
            <person name="S."/>
            <person name="Jordana"/>
            <person name="J."/>
            <person name="Noce"/>
            <person name="A."/>
            <person name="Amills"/>
            <person name="M."/>
            <person name="Wu"/>
            <person name="D.D."/>
            <person name="Li"/>
            <person name="S."/>
            <person name="Zhou"/>
            <person name="X. and Zhong"/>
            <person name="J."/>
        </authorList>
    </citation>
    <scope>NUCLEOTIDE SEQUENCE [LARGE SCALE GENOMIC DNA]</scope>
</reference>
<reference evidence="2" key="3">
    <citation type="submission" date="2025-09" db="UniProtKB">
        <authorList>
            <consortium name="Ensembl"/>
        </authorList>
    </citation>
    <scope>IDENTIFICATION</scope>
</reference>
<name>A0A9L0JHV2_EQUAS</name>
<accession>A0A9L0JHV2</accession>
<protein>
    <submittedName>
        <fullName evidence="2">Uncharacterized protein</fullName>
    </submittedName>
</protein>
<proteinExistence type="predicted"/>
<reference evidence="2" key="2">
    <citation type="submission" date="2025-08" db="UniProtKB">
        <authorList>
            <consortium name="Ensembl"/>
        </authorList>
    </citation>
    <scope>IDENTIFICATION</scope>
</reference>
<sequence>MAKVPDKSWEPQTTSTKWWGKRTASHHRSRGVARSSASLRQRSPRYPHIHLRRKCRHSLPRVDKYPCLRIPQPWQTKVTAFLLGTEHSF</sequence>
<evidence type="ECO:0000256" key="1">
    <source>
        <dbReference type="SAM" id="MobiDB-lite"/>
    </source>
</evidence>
<dbReference type="AlphaFoldDB" id="A0A9L0JHV2"/>
<dbReference type="Proteomes" id="UP000694387">
    <property type="component" value="Chromosome 1"/>
</dbReference>
<feature type="compositionally biased region" description="Basic residues" evidence="1">
    <location>
        <begin position="19"/>
        <end position="31"/>
    </location>
</feature>
<keyword evidence="3" id="KW-1185">Reference proteome</keyword>
<evidence type="ECO:0000313" key="3">
    <source>
        <dbReference type="Proteomes" id="UP000694387"/>
    </source>
</evidence>
<dbReference type="Ensembl" id="ENSEAST00005062829.1">
    <property type="protein sequence ID" value="ENSEASP00005048785.1"/>
    <property type="gene ID" value="ENSEASG00005032201.1"/>
</dbReference>